<name>A0AA41BX84_9GAMM</name>
<accession>A0AA41BX84</accession>
<feature type="domain" description="Tape measure protein N-terminal" evidence="4">
    <location>
        <begin position="83"/>
        <end position="271"/>
    </location>
</feature>
<feature type="domain" description="Bacteriophage tail tape measure C-terminal" evidence="3">
    <location>
        <begin position="862"/>
        <end position="934"/>
    </location>
</feature>
<dbReference type="InterPro" id="IPR006431">
    <property type="entry name" value="Phage_tape_meas_C"/>
</dbReference>
<reference evidence="5" key="2">
    <citation type="submission" date="2022-09" db="EMBL/GenBank/DDBJ databases">
        <title>Rouxiella aceris sp. nov., isolated from tree sap and emended description of the genus Rhouxiella.</title>
        <authorList>
            <person name="Kim I.S."/>
        </authorList>
    </citation>
    <scope>NUCLEOTIDE SEQUENCE</scope>
    <source>
        <strain evidence="5">SAP-2</strain>
    </source>
</reference>
<feature type="domain" description="Tail length tape measure" evidence="2">
    <location>
        <begin position="394"/>
        <end position="687"/>
    </location>
</feature>
<feature type="coiled-coil region" evidence="1">
    <location>
        <begin position="436"/>
        <end position="503"/>
    </location>
</feature>
<dbReference type="RefSeq" id="WP_194978276.1">
    <property type="nucleotide sequence ID" value="NZ_JADMKS010000005.1"/>
</dbReference>
<dbReference type="InterPro" id="IPR009302">
    <property type="entry name" value="Tail_length_tape_measure"/>
</dbReference>
<evidence type="ECO:0000256" key="1">
    <source>
        <dbReference type="SAM" id="Coils"/>
    </source>
</evidence>
<comment type="caution">
    <text evidence="5">The sequence shown here is derived from an EMBL/GenBank/DDBJ whole genome shotgun (WGS) entry which is preliminary data.</text>
</comment>
<proteinExistence type="predicted"/>
<evidence type="ECO:0000313" key="5">
    <source>
        <dbReference type="EMBL" id="MBF6637906.1"/>
    </source>
</evidence>
<dbReference type="AlphaFoldDB" id="A0AA41BX84"/>
<reference evidence="5" key="1">
    <citation type="submission" date="2020-11" db="EMBL/GenBank/DDBJ databases">
        <authorList>
            <person name="Lee S.D."/>
        </authorList>
    </citation>
    <scope>NUCLEOTIDE SEQUENCE</scope>
    <source>
        <strain evidence="5">SAP-2</strain>
    </source>
</reference>
<dbReference type="EMBL" id="JADMKS010000005">
    <property type="protein sequence ID" value="MBF6637906.1"/>
    <property type="molecule type" value="Genomic_DNA"/>
</dbReference>
<dbReference type="Pfam" id="PF20155">
    <property type="entry name" value="TMP_3"/>
    <property type="match status" value="1"/>
</dbReference>
<organism evidence="5 6">
    <name type="scientific">Rouxiella silvae</name>
    <dbReference type="NCBI Taxonomy" id="1646373"/>
    <lineage>
        <taxon>Bacteria</taxon>
        <taxon>Pseudomonadati</taxon>
        <taxon>Pseudomonadota</taxon>
        <taxon>Gammaproteobacteria</taxon>
        <taxon>Enterobacterales</taxon>
        <taxon>Yersiniaceae</taxon>
        <taxon>Rouxiella</taxon>
    </lineage>
</organism>
<dbReference type="Pfam" id="PF09718">
    <property type="entry name" value="Tape_meas_lam_C"/>
    <property type="match status" value="1"/>
</dbReference>
<evidence type="ECO:0000259" key="3">
    <source>
        <dbReference type="Pfam" id="PF09718"/>
    </source>
</evidence>
<evidence type="ECO:0000259" key="4">
    <source>
        <dbReference type="Pfam" id="PF20155"/>
    </source>
</evidence>
<evidence type="ECO:0000313" key="6">
    <source>
        <dbReference type="Proteomes" id="UP000705283"/>
    </source>
</evidence>
<dbReference type="Pfam" id="PF06120">
    <property type="entry name" value="Phage_HK97_TLTM"/>
    <property type="match status" value="1"/>
</dbReference>
<gene>
    <name evidence="5" type="ORF">ITX54_14680</name>
</gene>
<dbReference type="Proteomes" id="UP000705283">
    <property type="component" value="Unassembled WGS sequence"/>
</dbReference>
<sequence length="1111" mass="117462">MATLRELIIKISANSSSFQSEISRASRMGADYYKTMENGGRKAAAATRESQKTLSELNAQLGTVKSSALGMAGAFAGVFATSQLIHFADTWNQLSGRLKLASTSTDDFNTAQSTLMSISQRTGTSLEANSSLYSRIAASLRDAGFASSDVAKVTETVATSLKLSGASTEEASSVITQLSQALGSGVLRGEEFNSIMENGGRLAKFLADGLGTTIGGLRNMANNGQLTTDKIVPLLTRVEQLRKEFETMPASISGSSQKVENAFMAWVGGANKATGASAALAGTLDGLANNIDTVANVTGTLVAIGVVRYFGNMASSIGSATGQLIAAQRSEVALAAAQVRGTQVSTARARAAVYRAQQAKVAAVGADQQAAAEKRLAAAQAQVTRNIAAREAAQTRLNSISSVGSRLGSGLLGAVGGVPGVVLGIGAAWLYTHQKNEEARKEAQEYANTIEDIRSKTSAMSLPQANDNVNKTQSAYDEQNRLVEQQAEKVRKLADEVKGYQQILTSPGPTVGGFMINHLLSVSDATKSLGDATTSLAVEQERLSQMQAKSLEIQSVLEGLEHRRVALIRQQAAEQNSAYQSLLMMNGQHTEFNRLLSLGNVLLEARTGLVSAPMRLPQAPVSSKDAQTLQQKQQQAELASLTGLAKVRKQAQFDLEKMGKTGAENATYSLQYTQALESEYNNTQKVSEAKKGATDATNAHNKAEREAASLAEQYSRKMADLSVAIEVQRVRTTEGEKASELYAASHQAGTKWTEEQRKAIRASATELETWTQKADANVKKQREQAEALKDLGEAARKYRDEATLTTQTAGLSDRQRQRFDDQQQVERVYDKTDKGAAATAARGRALDDLDKKYKAVAASEADWRSGLDKGFNNWLDNISNISGTVSQGVESTLDGAFSNMTAMLTGSTADWKSWGLSVLSMLAKVELQMAVVNLAGGSSSSTSSLFGTLASGVASYFGGSAASTSSTSTGFSTGSYNNLSFNAQGGVYDSPSLSAYSGGVYNSPTMFAFAKGAGVFGEAGPEAIMPLTRSADGSLGVRAIGGSSQGTGGGSAPQVFITIDGNGNTKTETSNGWEQFGKDIGNFVDQRYRALRDKDLGQNGVFTQAIRGNRG</sequence>
<protein>
    <submittedName>
        <fullName evidence="5">Phage tail tape measure protein</fullName>
    </submittedName>
</protein>
<dbReference type="InterPro" id="IPR013491">
    <property type="entry name" value="Tape_meas_N"/>
</dbReference>
<evidence type="ECO:0000259" key="2">
    <source>
        <dbReference type="Pfam" id="PF06120"/>
    </source>
</evidence>
<keyword evidence="1" id="KW-0175">Coiled coil</keyword>
<dbReference type="NCBIfam" id="TIGR01541">
    <property type="entry name" value="tape_meas_lam_C"/>
    <property type="match status" value="1"/>
</dbReference>
<dbReference type="NCBIfam" id="TIGR02675">
    <property type="entry name" value="tape_meas_nterm"/>
    <property type="match status" value="1"/>
</dbReference>
<feature type="coiled-coil region" evidence="1">
    <location>
        <begin position="693"/>
        <end position="720"/>
    </location>
</feature>